<dbReference type="InterPro" id="IPR017927">
    <property type="entry name" value="FAD-bd_FR_type"/>
</dbReference>
<comment type="caution">
    <text evidence="2">The sequence shown here is derived from an EMBL/GenBank/DDBJ whole genome shotgun (WGS) entry which is preliminary data.</text>
</comment>
<protein>
    <recommendedName>
        <fullName evidence="1">FAD-binding FR-type domain-containing protein</fullName>
    </recommendedName>
</protein>
<organism evidence="2 3">
    <name type="scientific">Seminavis robusta</name>
    <dbReference type="NCBI Taxonomy" id="568900"/>
    <lineage>
        <taxon>Eukaryota</taxon>
        <taxon>Sar</taxon>
        <taxon>Stramenopiles</taxon>
        <taxon>Ochrophyta</taxon>
        <taxon>Bacillariophyta</taxon>
        <taxon>Bacillariophyceae</taxon>
        <taxon>Bacillariophycidae</taxon>
        <taxon>Naviculales</taxon>
        <taxon>Naviculaceae</taxon>
        <taxon>Seminavis</taxon>
    </lineage>
</organism>
<feature type="domain" description="FAD-binding FR-type" evidence="1">
    <location>
        <begin position="1"/>
        <end position="94"/>
    </location>
</feature>
<gene>
    <name evidence="2" type="ORF">SEMRO_125_G060080.1</name>
</gene>
<dbReference type="InterPro" id="IPR001433">
    <property type="entry name" value="OxRdtase_FAD/NAD-bd"/>
</dbReference>
<dbReference type="PANTHER" id="PTHR47354">
    <property type="entry name" value="NADH OXIDOREDUCTASE HCR"/>
    <property type="match status" value="1"/>
</dbReference>
<dbReference type="EMBL" id="CAICTM010000124">
    <property type="protein sequence ID" value="CAB9502015.1"/>
    <property type="molecule type" value="Genomic_DNA"/>
</dbReference>
<accession>A0A9N8H7C7</accession>
<dbReference type="InterPro" id="IPR039261">
    <property type="entry name" value="FNR_nucleotide-bd"/>
</dbReference>
<dbReference type="OrthoDB" id="3142841at2759"/>
<dbReference type="GO" id="GO:0016491">
    <property type="term" value="F:oxidoreductase activity"/>
    <property type="evidence" value="ECO:0007669"/>
    <property type="project" value="InterPro"/>
</dbReference>
<dbReference type="PANTHER" id="PTHR47354:SF5">
    <property type="entry name" value="PROTEIN RFBI"/>
    <property type="match status" value="1"/>
</dbReference>
<reference evidence="2" key="1">
    <citation type="submission" date="2020-06" db="EMBL/GenBank/DDBJ databases">
        <authorList>
            <consortium name="Plant Systems Biology data submission"/>
        </authorList>
    </citation>
    <scope>NUCLEOTIDE SEQUENCE</scope>
    <source>
        <strain evidence="2">D6</strain>
    </source>
</reference>
<evidence type="ECO:0000313" key="2">
    <source>
        <dbReference type="EMBL" id="CAB9502015.1"/>
    </source>
</evidence>
<name>A0A9N8H7C7_9STRA</name>
<sequence>MLHVTLADPKQDIQLDYQPGHVLALELEDKSDDLNDDAKRNGGWMRGPYTVSRSSKDSIDVLVRVVGKKSKAFSESPEGTPVRFGGKFKVPILVGVKKEDTKSVVLVSTGVGIGPCVGAIELAMEDDSFPPIALFASFRDPEDVVYDDYLSQMAKENPTKFQWHPIVTSESGRISSCEENLEHVCNFATPDSHYHMIGNGQLVNEWKAGLAQAGVPEDKVTVEQYFNHKAESDQGAINNIANAIAMACAVEA</sequence>
<evidence type="ECO:0000259" key="1">
    <source>
        <dbReference type="PROSITE" id="PS51384"/>
    </source>
</evidence>
<dbReference type="AlphaFoldDB" id="A0A9N8H7C7"/>
<dbReference type="Gene3D" id="3.40.50.80">
    <property type="entry name" value="Nucleotide-binding domain of ferredoxin-NADP reductase (FNR) module"/>
    <property type="match status" value="1"/>
</dbReference>
<proteinExistence type="predicted"/>
<dbReference type="Pfam" id="PF00175">
    <property type="entry name" value="NAD_binding_1"/>
    <property type="match status" value="1"/>
</dbReference>
<dbReference type="Proteomes" id="UP001153069">
    <property type="component" value="Unassembled WGS sequence"/>
</dbReference>
<dbReference type="SUPFAM" id="SSF52343">
    <property type="entry name" value="Ferredoxin reductase-like, C-terminal NADP-linked domain"/>
    <property type="match status" value="1"/>
</dbReference>
<dbReference type="InterPro" id="IPR050415">
    <property type="entry name" value="MRET"/>
</dbReference>
<dbReference type="PROSITE" id="PS51384">
    <property type="entry name" value="FAD_FR"/>
    <property type="match status" value="1"/>
</dbReference>
<evidence type="ECO:0000313" key="3">
    <source>
        <dbReference type="Proteomes" id="UP001153069"/>
    </source>
</evidence>
<keyword evidence="3" id="KW-1185">Reference proteome</keyword>